<keyword evidence="2" id="KW-0411">Iron-sulfur</keyword>
<dbReference type="InterPro" id="IPR050415">
    <property type="entry name" value="MRET"/>
</dbReference>
<evidence type="ECO:0000313" key="5">
    <source>
        <dbReference type="EMBL" id="AMO95313.1"/>
    </source>
</evidence>
<dbReference type="Gene3D" id="3.10.20.30">
    <property type="match status" value="1"/>
</dbReference>
<name>A0A127PC60_9BURK</name>
<dbReference type="Gene3D" id="3.90.230.10">
    <property type="entry name" value="Creatinase/methionine aminopeptidase superfamily"/>
    <property type="match status" value="1"/>
</dbReference>
<dbReference type="CDD" id="cd00207">
    <property type="entry name" value="fer2"/>
    <property type="match status" value="1"/>
</dbReference>
<dbReference type="PROSITE" id="PS00197">
    <property type="entry name" value="2FE2S_FER_1"/>
    <property type="match status" value="1"/>
</dbReference>
<proteinExistence type="predicted"/>
<dbReference type="InterPro" id="IPR036005">
    <property type="entry name" value="Creatinase/aminopeptidase-like"/>
</dbReference>
<keyword evidence="2" id="KW-0479">Metal-binding</keyword>
<evidence type="ECO:0000259" key="3">
    <source>
        <dbReference type="PROSITE" id="PS51085"/>
    </source>
</evidence>
<dbReference type="PRINTS" id="PR00410">
    <property type="entry name" value="PHEHYDRXLASE"/>
</dbReference>
<sequence length="567" mass="61398">MPGQHTITLGQSGITFAAGDELLLDAALAEGISIPFSCRRGECGSCKVKVLSGAHESNPYIAAGTPYPLAGDEMLLCQSHACGDMCIDIPGWSLAAQALRFEAEILKKEILTPDVTQLVLAPRRAQLVSIRAGQYVKFYLDDGSSRCFSVANIPADDDGKLVFHIRRVAGGFFSEQMLDRLAVGDMLSIEGAFGACTWQPGAHSALLLFATGTGYAGIKPVLLAALADQDTTPVVLYWGGPRVDDFYDREFLGRLSARNARFSWYGVVSSASHVVEGFRQGYVQDFAVTDSYVWQSARVYACGNPAMVAGVRERCMALGLQAHHFIAEAFVPSGAISVPLAQGSFDPVWERVGPKYSLDGMLAAREQSIRALAQIVGKLRVGMTTGEAVAMANDHLCRMGSSHTWHPTYIRFGDDTVRTPRQGVEQDRRLRDTDIAVIDLGPVWDGYEGDFGDTVVFGENGLHRACAQAARDVFTAAKEAWQTGLTGRELYDFAETAAARGGWQLERNLAGHRISDFPHALFGPAKLAEMEIVPSSTVWVLEIQLRHPTEPVGAFYEDILIGTPGSA</sequence>
<dbReference type="PROSITE" id="PS51384">
    <property type="entry name" value="FAD_FR"/>
    <property type="match status" value="1"/>
</dbReference>
<dbReference type="Gene3D" id="2.40.30.10">
    <property type="entry name" value="Translation factors"/>
    <property type="match status" value="1"/>
</dbReference>
<dbReference type="OrthoDB" id="570664at2"/>
<dbReference type="SUPFAM" id="SSF52343">
    <property type="entry name" value="Ferredoxin reductase-like, C-terminal NADP-linked domain"/>
    <property type="match status" value="1"/>
</dbReference>
<organism evidence="5">
    <name type="scientific">Collimonas fungivorans</name>
    <dbReference type="NCBI Taxonomy" id="158899"/>
    <lineage>
        <taxon>Bacteria</taxon>
        <taxon>Pseudomonadati</taxon>
        <taxon>Pseudomonadota</taxon>
        <taxon>Betaproteobacteria</taxon>
        <taxon>Burkholderiales</taxon>
        <taxon>Oxalobacteraceae</taxon>
        <taxon>Collimonas</taxon>
    </lineage>
</organism>
<dbReference type="InterPro" id="IPR017927">
    <property type="entry name" value="FAD-bd_FR_type"/>
</dbReference>
<protein>
    <submittedName>
        <fullName evidence="5">Metallopeptidase M24 family protein</fullName>
    </submittedName>
</protein>
<dbReference type="InterPro" id="IPR000994">
    <property type="entry name" value="Pept_M24"/>
</dbReference>
<dbReference type="Pfam" id="PF00175">
    <property type="entry name" value="NAD_binding_1"/>
    <property type="match status" value="1"/>
</dbReference>
<feature type="domain" description="2Fe-2S ferredoxin-type" evidence="3">
    <location>
        <begin position="5"/>
        <end position="93"/>
    </location>
</feature>
<dbReference type="Pfam" id="PF00111">
    <property type="entry name" value="Fer2"/>
    <property type="match status" value="1"/>
</dbReference>
<accession>A0A127PC60</accession>
<dbReference type="InterPro" id="IPR036010">
    <property type="entry name" value="2Fe-2S_ferredoxin-like_sf"/>
</dbReference>
<dbReference type="GO" id="GO:0051537">
    <property type="term" value="F:2 iron, 2 sulfur cluster binding"/>
    <property type="evidence" value="ECO:0007669"/>
    <property type="project" value="UniProtKB-KW"/>
</dbReference>
<dbReference type="Proteomes" id="UP000072421">
    <property type="component" value="Chromosome"/>
</dbReference>
<feature type="domain" description="FAD-binding FR-type" evidence="4">
    <location>
        <begin position="98"/>
        <end position="199"/>
    </location>
</feature>
<dbReference type="InterPro" id="IPR017938">
    <property type="entry name" value="Riboflavin_synthase-like_b-brl"/>
</dbReference>
<dbReference type="PATRIC" id="fig|158899.10.peg.2637"/>
<dbReference type="SUPFAM" id="SSF54292">
    <property type="entry name" value="2Fe-2S ferredoxin-like"/>
    <property type="match status" value="1"/>
</dbReference>
<dbReference type="InterPro" id="IPR039261">
    <property type="entry name" value="FNR_nucleotide-bd"/>
</dbReference>
<reference evidence="5 6" key="1">
    <citation type="submission" date="2015-11" db="EMBL/GenBank/DDBJ databases">
        <title>Exploring the genomic traits of fungus-feeding bacterial genus Collimonas.</title>
        <authorList>
            <person name="Song C."/>
            <person name="Schmidt R."/>
            <person name="de Jager V."/>
            <person name="Krzyzanowska D."/>
            <person name="Jongedijk E."/>
            <person name="Cankar K."/>
            <person name="Beekwilder J."/>
            <person name="van Veen A."/>
            <person name="de Boer W."/>
            <person name="van Veen J.A."/>
            <person name="Garbeva P."/>
        </authorList>
    </citation>
    <scope>NUCLEOTIDE SEQUENCE [LARGE SCALE GENOMIC DNA]</scope>
    <source>
        <strain evidence="5 6">Ter6</strain>
    </source>
</reference>
<dbReference type="PANTHER" id="PTHR47354">
    <property type="entry name" value="NADH OXIDOREDUCTASE HCR"/>
    <property type="match status" value="1"/>
</dbReference>
<dbReference type="InterPro" id="IPR008333">
    <property type="entry name" value="Cbr1-like_FAD-bd_dom"/>
</dbReference>
<dbReference type="GO" id="GO:0016491">
    <property type="term" value="F:oxidoreductase activity"/>
    <property type="evidence" value="ECO:0007669"/>
    <property type="project" value="InterPro"/>
</dbReference>
<dbReference type="PROSITE" id="PS51085">
    <property type="entry name" value="2FE2S_FER_2"/>
    <property type="match status" value="1"/>
</dbReference>
<dbReference type="InterPro" id="IPR012675">
    <property type="entry name" value="Beta-grasp_dom_sf"/>
</dbReference>
<evidence type="ECO:0000256" key="2">
    <source>
        <dbReference type="ARBA" id="ARBA00022714"/>
    </source>
</evidence>
<dbReference type="Pfam" id="PF00557">
    <property type="entry name" value="Peptidase_M24"/>
    <property type="match status" value="1"/>
</dbReference>
<evidence type="ECO:0000313" key="6">
    <source>
        <dbReference type="Proteomes" id="UP000072421"/>
    </source>
</evidence>
<evidence type="ECO:0000256" key="1">
    <source>
        <dbReference type="ARBA" id="ARBA00001974"/>
    </source>
</evidence>
<dbReference type="RefSeq" id="WP_061540154.1">
    <property type="nucleotide sequence ID" value="NZ_CP013232.1"/>
</dbReference>
<dbReference type="AlphaFoldDB" id="A0A127PC60"/>
<dbReference type="CDD" id="cd01066">
    <property type="entry name" value="APP_MetAP"/>
    <property type="match status" value="1"/>
</dbReference>
<dbReference type="PANTHER" id="PTHR47354:SF5">
    <property type="entry name" value="PROTEIN RFBI"/>
    <property type="match status" value="1"/>
</dbReference>
<dbReference type="SUPFAM" id="SSF63380">
    <property type="entry name" value="Riboflavin synthase domain-like"/>
    <property type="match status" value="1"/>
</dbReference>
<comment type="cofactor">
    <cofactor evidence="1">
        <name>FAD</name>
        <dbReference type="ChEBI" id="CHEBI:57692"/>
    </cofactor>
</comment>
<dbReference type="InterPro" id="IPR006058">
    <property type="entry name" value="2Fe2S_fd_BS"/>
</dbReference>
<dbReference type="InterPro" id="IPR001041">
    <property type="entry name" value="2Fe-2S_ferredoxin-type"/>
</dbReference>
<keyword evidence="2" id="KW-0001">2Fe-2S</keyword>
<dbReference type="EMBL" id="CP013232">
    <property type="protein sequence ID" value="AMO95313.1"/>
    <property type="molecule type" value="Genomic_DNA"/>
</dbReference>
<evidence type="ECO:0000259" key="4">
    <source>
        <dbReference type="PROSITE" id="PS51384"/>
    </source>
</evidence>
<keyword evidence="2" id="KW-0408">Iron</keyword>
<dbReference type="SUPFAM" id="SSF55920">
    <property type="entry name" value="Creatinase/aminopeptidase"/>
    <property type="match status" value="1"/>
</dbReference>
<dbReference type="Pfam" id="PF00970">
    <property type="entry name" value="FAD_binding_6"/>
    <property type="match status" value="1"/>
</dbReference>
<dbReference type="InterPro" id="IPR001433">
    <property type="entry name" value="OxRdtase_FAD/NAD-bd"/>
</dbReference>
<gene>
    <name evidence="5" type="ORF">CFter6_2645</name>
</gene>
<dbReference type="Gene3D" id="3.40.50.80">
    <property type="entry name" value="Nucleotide-binding domain of ferredoxin-NADP reductase (FNR) module"/>
    <property type="match status" value="1"/>
</dbReference>